<feature type="compositionally biased region" description="Low complexity" evidence="3">
    <location>
        <begin position="399"/>
        <end position="418"/>
    </location>
</feature>
<proteinExistence type="predicted"/>
<evidence type="ECO:0000259" key="4">
    <source>
        <dbReference type="PROSITE" id="PS50031"/>
    </source>
</evidence>
<dbReference type="PROSITE" id="PS50031">
    <property type="entry name" value="EH"/>
    <property type="match status" value="2"/>
</dbReference>
<evidence type="ECO:0000256" key="1">
    <source>
        <dbReference type="ARBA" id="ARBA00022837"/>
    </source>
</evidence>
<dbReference type="GO" id="GO:0005509">
    <property type="term" value="F:calcium ion binding"/>
    <property type="evidence" value="ECO:0007669"/>
    <property type="project" value="InterPro"/>
</dbReference>
<name>A0AAD9P259_RIDPI</name>
<keyword evidence="7" id="KW-1185">Reference proteome</keyword>
<dbReference type="SMART" id="SM00054">
    <property type="entry name" value="EFh"/>
    <property type="match status" value="1"/>
</dbReference>
<dbReference type="SMART" id="SM00027">
    <property type="entry name" value="EH"/>
    <property type="match status" value="2"/>
</dbReference>
<dbReference type="Gene3D" id="1.10.238.10">
    <property type="entry name" value="EF-hand"/>
    <property type="match status" value="2"/>
</dbReference>
<evidence type="ECO:0000256" key="2">
    <source>
        <dbReference type="SAM" id="Coils"/>
    </source>
</evidence>
<dbReference type="Pfam" id="PF12763">
    <property type="entry name" value="EH"/>
    <property type="match status" value="2"/>
</dbReference>
<feature type="compositionally biased region" description="Polar residues" evidence="3">
    <location>
        <begin position="522"/>
        <end position="535"/>
    </location>
</feature>
<feature type="region of interest" description="Disordered" evidence="3">
    <location>
        <begin position="383"/>
        <end position="423"/>
    </location>
</feature>
<dbReference type="SUPFAM" id="SSF47473">
    <property type="entry name" value="EF-hand"/>
    <property type="match status" value="2"/>
</dbReference>
<dbReference type="InterPro" id="IPR011992">
    <property type="entry name" value="EF-hand-dom_pair"/>
</dbReference>
<protein>
    <recommendedName>
        <fullName evidence="8">RalBP1-associated Eps domain-containing protein 1</fullName>
    </recommendedName>
</protein>
<evidence type="ECO:0000256" key="3">
    <source>
        <dbReference type="SAM" id="MobiDB-lite"/>
    </source>
</evidence>
<sequence>MESVILNDQEQRIYADLFCRCDAGNSGKVTGIKATELFMCSGLPAETLHQITEQCGAKRLGHFGRRQFYIALKLIAAAQNGHAPILESLSSGKEIPLLWLAKPLDTDCKRSQLSHTGFSQHVTEQDPGYRSSQTCGQVPSLTTRQHSFPGPQVIPGYDSTHTLPAQCNTGSEMTTAAVKLHDQNSSAFCQAQRVSPQLPCEPVVKQVAPPTVTATGDAQPNVSNNMDKAWASFEDIQGLLSQEAKEWAHFTDSTKGDTSSLSSEAESIDDIWSINDEQREYYTNQFRTMQKDLTGVISGAVSKEFFEKSRLPVQELSKIWQLSDVNKDGALSLEEFCTAMHLVVLRRNNIELPEHLPTSLMPYAPLTNPEEPFAADLPPGSTLKRMSPSSPTQWTTTFPLPESPTSSSVSSPGTKPTPVNFEFRPITADSDSKIVHPVALRMSPDGQAVPVDGAPDRSRTFSDGTVQHEASQDLHSPPYESMTSPSKEAEVDTDVLIDLSPEPTQTAPLPTPLQARPRPTPKKSQSVPGPNQDNLGQPRLLPPPSSQDHASERPNSLAVAASTANIDSAPSLPPRGKTGHSRSSSLDNHLGQCFHIPPPAVPPRPSPKEAGTDQMSTSLYSPSEEKEFVLTPPAKTAEEPHKPTASLPAVAGARSGSCSEDSILDETKKERTKSLTKQTSCEMSSLQKSNLETLVRQQKERNMLLSRLNSELNQELQEVMEQRIALEIQLDHLRPFSS</sequence>
<feature type="domain" description="EH" evidence="4">
    <location>
        <begin position="10"/>
        <end position="96"/>
    </location>
</feature>
<keyword evidence="1" id="KW-0106">Calcium</keyword>
<dbReference type="EMBL" id="JAODUO010000190">
    <property type="protein sequence ID" value="KAK2186760.1"/>
    <property type="molecule type" value="Genomic_DNA"/>
</dbReference>
<feature type="coiled-coil region" evidence="2">
    <location>
        <begin position="695"/>
        <end position="729"/>
    </location>
</feature>
<keyword evidence="2" id="KW-0175">Coiled coil</keyword>
<organism evidence="6 7">
    <name type="scientific">Ridgeia piscesae</name>
    <name type="common">Tubeworm</name>
    <dbReference type="NCBI Taxonomy" id="27915"/>
    <lineage>
        <taxon>Eukaryota</taxon>
        <taxon>Metazoa</taxon>
        <taxon>Spiralia</taxon>
        <taxon>Lophotrochozoa</taxon>
        <taxon>Annelida</taxon>
        <taxon>Polychaeta</taxon>
        <taxon>Sedentaria</taxon>
        <taxon>Canalipalpata</taxon>
        <taxon>Sabellida</taxon>
        <taxon>Siboglinidae</taxon>
        <taxon>Ridgeia</taxon>
    </lineage>
</organism>
<dbReference type="GO" id="GO:0016197">
    <property type="term" value="P:endosomal transport"/>
    <property type="evidence" value="ECO:0007669"/>
    <property type="project" value="TreeGrafter"/>
</dbReference>
<feature type="domain" description="EH" evidence="4">
    <location>
        <begin position="278"/>
        <end position="367"/>
    </location>
</feature>
<dbReference type="AlphaFoldDB" id="A0AAD9P259"/>
<dbReference type="GO" id="GO:0005886">
    <property type="term" value="C:plasma membrane"/>
    <property type="evidence" value="ECO:0007669"/>
    <property type="project" value="TreeGrafter"/>
</dbReference>
<feature type="region of interest" description="Disordered" evidence="3">
    <location>
        <begin position="442"/>
        <end position="662"/>
    </location>
</feature>
<feature type="compositionally biased region" description="Polar residues" evidence="3">
    <location>
        <begin position="387"/>
        <end position="398"/>
    </location>
</feature>
<gene>
    <name evidence="6" type="ORF">NP493_190g06065</name>
</gene>
<dbReference type="GO" id="GO:0006897">
    <property type="term" value="P:endocytosis"/>
    <property type="evidence" value="ECO:0007669"/>
    <property type="project" value="TreeGrafter"/>
</dbReference>
<evidence type="ECO:0000259" key="5">
    <source>
        <dbReference type="PROSITE" id="PS50222"/>
    </source>
</evidence>
<feature type="domain" description="EF-hand" evidence="5">
    <location>
        <begin position="311"/>
        <end position="346"/>
    </location>
</feature>
<feature type="compositionally biased region" description="Pro residues" evidence="3">
    <location>
        <begin position="596"/>
        <end position="605"/>
    </location>
</feature>
<dbReference type="CDD" id="cd00052">
    <property type="entry name" value="EH"/>
    <property type="match status" value="1"/>
</dbReference>
<evidence type="ECO:0008006" key="8">
    <source>
        <dbReference type="Google" id="ProtNLM"/>
    </source>
</evidence>
<accession>A0AAD9P259</accession>
<dbReference type="InterPro" id="IPR000261">
    <property type="entry name" value="EH_dom"/>
</dbReference>
<feature type="compositionally biased region" description="Low complexity" evidence="3">
    <location>
        <begin position="503"/>
        <end position="515"/>
    </location>
</feature>
<evidence type="ECO:0000313" key="6">
    <source>
        <dbReference type="EMBL" id="KAK2186760.1"/>
    </source>
</evidence>
<feature type="compositionally biased region" description="Polar residues" evidence="3">
    <location>
        <begin position="130"/>
        <end position="146"/>
    </location>
</feature>
<dbReference type="PROSITE" id="PS00018">
    <property type="entry name" value="EF_HAND_1"/>
    <property type="match status" value="1"/>
</dbReference>
<comment type="caution">
    <text evidence="6">The sequence shown here is derived from an EMBL/GenBank/DDBJ whole genome shotgun (WGS) entry which is preliminary data.</text>
</comment>
<dbReference type="InterPro" id="IPR018247">
    <property type="entry name" value="EF_Hand_1_Ca_BS"/>
</dbReference>
<dbReference type="PANTHER" id="PTHR11216:SF174">
    <property type="entry name" value="GH06923P"/>
    <property type="match status" value="1"/>
</dbReference>
<dbReference type="InterPro" id="IPR002048">
    <property type="entry name" value="EF_hand_dom"/>
</dbReference>
<dbReference type="GO" id="GO:0005737">
    <property type="term" value="C:cytoplasm"/>
    <property type="evidence" value="ECO:0007669"/>
    <property type="project" value="TreeGrafter"/>
</dbReference>
<feature type="region of interest" description="Disordered" evidence="3">
    <location>
        <begin position="120"/>
        <end position="156"/>
    </location>
</feature>
<dbReference type="PROSITE" id="PS50222">
    <property type="entry name" value="EF_HAND_2"/>
    <property type="match status" value="1"/>
</dbReference>
<evidence type="ECO:0000313" key="7">
    <source>
        <dbReference type="Proteomes" id="UP001209878"/>
    </source>
</evidence>
<dbReference type="PANTHER" id="PTHR11216">
    <property type="entry name" value="EH DOMAIN"/>
    <property type="match status" value="1"/>
</dbReference>
<dbReference type="Proteomes" id="UP001209878">
    <property type="component" value="Unassembled WGS sequence"/>
</dbReference>
<reference evidence="6" key="1">
    <citation type="journal article" date="2023" name="Mol. Biol. Evol.">
        <title>Third-Generation Sequencing Reveals the Adaptive Role of the Epigenome in Three Deep-Sea Polychaetes.</title>
        <authorList>
            <person name="Perez M."/>
            <person name="Aroh O."/>
            <person name="Sun Y."/>
            <person name="Lan Y."/>
            <person name="Juniper S.K."/>
            <person name="Young C.R."/>
            <person name="Angers B."/>
            <person name="Qian P.Y."/>
        </authorList>
    </citation>
    <scope>NUCLEOTIDE SEQUENCE</scope>
    <source>
        <strain evidence="6">R07B-5</strain>
    </source>
</reference>